<evidence type="ECO:0000313" key="3">
    <source>
        <dbReference type="Proteomes" id="UP000539642"/>
    </source>
</evidence>
<dbReference type="PANTHER" id="PTHR35038">
    <property type="entry name" value="DISSIMILATORY SULFITE REDUCTASE SIRA"/>
    <property type="match status" value="1"/>
</dbReference>
<reference evidence="2 3" key="1">
    <citation type="submission" date="2020-08" db="EMBL/GenBank/DDBJ databases">
        <title>Genomic Encyclopedia of Type Strains, Phase IV (KMG-IV): sequencing the most valuable type-strain genomes for metagenomic binning, comparative biology and taxonomic classification.</title>
        <authorList>
            <person name="Goeker M."/>
        </authorList>
    </citation>
    <scope>NUCLEOTIDE SEQUENCE [LARGE SCALE GENOMIC DNA]</scope>
    <source>
        <strain evidence="2 3">DSM 28570</strain>
    </source>
</reference>
<dbReference type="InterPro" id="IPR036280">
    <property type="entry name" value="Multihaem_cyt_sf"/>
</dbReference>
<comment type="caution">
    <text evidence="2">The sequence shown here is derived from an EMBL/GenBank/DDBJ whole genome shotgun (WGS) entry which is preliminary data.</text>
</comment>
<dbReference type="Proteomes" id="UP000539642">
    <property type="component" value="Unassembled WGS sequence"/>
</dbReference>
<evidence type="ECO:0000256" key="1">
    <source>
        <dbReference type="ARBA" id="ARBA00022729"/>
    </source>
</evidence>
<accession>A0A840V8Q6</accession>
<dbReference type="Gene3D" id="3.90.10.10">
    <property type="entry name" value="Cytochrome C3"/>
    <property type="match status" value="1"/>
</dbReference>
<dbReference type="InterPro" id="IPR051829">
    <property type="entry name" value="Multiheme_Cytochr_ET"/>
</dbReference>
<sequence>MPQLLFSFVLLLISSGETISGPVDANGCTGCHAVMLDGNHAMACTACHQGNASSKEKSAAHSGLIAQPAHPEAMARSCGPCHSRQVDGLRTASHLTLKNLVNLVRRAFGATADLPSMVEIPESDSPRDALALADDLLRRRCLRCHLYYQGDDYPAVTHGTGCAACHLDFQNGRLASHAFLSAPGDRQCLSCHYGNRVGFDYYGRFEHDLNVEYRTPYTTKEDHFRPFGVEYHELAADIHQQRGLVCIDCHSGRELMAAGDPGPSCAGCHDAAQLGKNLPDRVRKSASGYIFLSGTGMKEHPLPVMSDPAHSTNDDKISCQVCHAQWGFADFGKHLLRSEYEEYDHWDRLTTQESSEVTNLLENNTDFSKTEIFPTMKDKIHFGNQPGVWYKGYGMRRWETIFLEKDRENNVSVVRPLLDFTLSWQDGNGQVHFDSHPSEAGSNGLHRYTPHTTGKAGLFYRQRLENLHFTAAAEEIKKGD</sequence>
<gene>
    <name evidence="2" type="ORF">HNQ81_003094</name>
</gene>
<keyword evidence="1" id="KW-0732">Signal</keyword>
<dbReference type="PANTHER" id="PTHR35038:SF6">
    <property type="entry name" value="SURFACE LOCALIZED DECAHEME CYTOCHROME C LIPOPROTEIN"/>
    <property type="match status" value="1"/>
</dbReference>
<dbReference type="GO" id="GO:0016491">
    <property type="term" value="F:oxidoreductase activity"/>
    <property type="evidence" value="ECO:0007669"/>
    <property type="project" value="TreeGrafter"/>
</dbReference>
<dbReference type="AlphaFoldDB" id="A0A840V8Q6"/>
<dbReference type="RefSeq" id="WP_183352145.1">
    <property type="nucleotide sequence ID" value="NZ_JACHEO010000024.1"/>
</dbReference>
<protein>
    <submittedName>
        <fullName evidence="2">Uncharacterized protein</fullName>
    </submittedName>
</protein>
<dbReference type="EMBL" id="JACHEO010000024">
    <property type="protein sequence ID" value="MBB5349341.1"/>
    <property type="molecule type" value="Genomic_DNA"/>
</dbReference>
<organism evidence="2 3">
    <name type="scientific">Desulfoprunum benzoelyticum</name>
    <dbReference type="NCBI Taxonomy" id="1506996"/>
    <lineage>
        <taxon>Bacteria</taxon>
        <taxon>Pseudomonadati</taxon>
        <taxon>Thermodesulfobacteriota</taxon>
        <taxon>Desulfobulbia</taxon>
        <taxon>Desulfobulbales</taxon>
        <taxon>Desulfobulbaceae</taxon>
        <taxon>Desulfoprunum</taxon>
    </lineage>
</organism>
<dbReference type="SUPFAM" id="SSF48695">
    <property type="entry name" value="Multiheme cytochromes"/>
    <property type="match status" value="1"/>
</dbReference>
<proteinExistence type="predicted"/>
<keyword evidence="3" id="KW-1185">Reference proteome</keyword>
<name>A0A840V8Q6_9BACT</name>
<evidence type="ECO:0000313" key="2">
    <source>
        <dbReference type="EMBL" id="MBB5349341.1"/>
    </source>
</evidence>